<dbReference type="KEGG" id="dov:DSCO28_08240"/>
<dbReference type="AlphaFoldDB" id="A0A5K7ZDJ1"/>
<protein>
    <submittedName>
        <fullName evidence="2">NAD dependent epimerase/dehydratase</fullName>
    </submittedName>
</protein>
<dbReference type="InterPro" id="IPR036291">
    <property type="entry name" value="NAD(P)-bd_dom_sf"/>
</dbReference>
<dbReference type="SUPFAM" id="SSF51735">
    <property type="entry name" value="NAD(P)-binding Rossmann-fold domains"/>
    <property type="match status" value="1"/>
</dbReference>
<gene>
    <name evidence="2" type="ORF">DSCO28_08240</name>
</gene>
<dbReference type="Pfam" id="PF01370">
    <property type="entry name" value="Epimerase"/>
    <property type="match status" value="1"/>
</dbReference>
<dbReference type="EMBL" id="AP021876">
    <property type="protein sequence ID" value="BBO80258.1"/>
    <property type="molecule type" value="Genomic_DNA"/>
</dbReference>
<dbReference type="InterPro" id="IPR050177">
    <property type="entry name" value="Lipid_A_modif_metabolic_enz"/>
</dbReference>
<accession>A0A5K7ZDJ1</accession>
<dbReference type="Proteomes" id="UP000425960">
    <property type="component" value="Chromosome"/>
</dbReference>
<organism evidence="2 3">
    <name type="scientific">Desulfosarcina ovata subsp. sediminis</name>
    <dbReference type="NCBI Taxonomy" id="885957"/>
    <lineage>
        <taxon>Bacteria</taxon>
        <taxon>Pseudomonadati</taxon>
        <taxon>Thermodesulfobacteriota</taxon>
        <taxon>Desulfobacteria</taxon>
        <taxon>Desulfobacterales</taxon>
        <taxon>Desulfosarcinaceae</taxon>
        <taxon>Desulfosarcina</taxon>
    </lineage>
</organism>
<name>A0A5K7ZDJ1_9BACT</name>
<reference evidence="2 3" key="1">
    <citation type="submission" date="2019-11" db="EMBL/GenBank/DDBJ databases">
        <title>Comparative genomics of hydrocarbon-degrading Desulfosarcina strains.</title>
        <authorList>
            <person name="Watanabe M."/>
            <person name="Kojima H."/>
            <person name="Fukui M."/>
        </authorList>
    </citation>
    <scope>NUCLEOTIDE SEQUENCE [LARGE SCALE GENOMIC DNA]</scope>
    <source>
        <strain evidence="2 3">28bB2T</strain>
    </source>
</reference>
<evidence type="ECO:0000313" key="2">
    <source>
        <dbReference type="EMBL" id="BBO80258.1"/>
    </source>
</evidence>
<dbReference type="RefSeq" id="WP_155321271.1">
    <property type="nucleotide sequence ID" value="NZ_AP021876.1"/>
</dbReference>
<sequence>MNISITGATGCLGQPLLDILQLSGYQVKALLLPQDRLPVRFINKFQVINGDINSTDTLESFCHNSDIIFHLAGKVHYVPKSKFDELDFFRINVDGTQKLISSAKKNKVKRIVFFSTVGVYGKNFNFHGNEDSACRPITSYAKSKLLAENLILKSSKNGGPEGVVLRFPVVYGPLDRGNVAKMIETVHKKIFFYFGDGNYKRSMISSKNAAEAAIKAAFEPKAANETFLVTDGQDYTLTEFANAICEALDTNWRPFHIPLAFARLAGIIGDGIERIVPFSFPLNSNRVSKLSGSLTFSCEKAKKKINYQPIESLREGIKREVEWLKLEKRWK</sequence>
<dbReference type="Gene3D" id="3.40.50.720">
    <property type="entry name" value="NAD(P)-binding Rossmann-like Domain"/>
    <property type="match status" value="1"/>
</dbReference>
<dbReference type="PANTHER" id="PTHR43245">
    <property type="entry name" value="BIFUNCTIONAL POLYMYXIN RESISTANCE PROTEIN ARNA"/>
    <property type="match status" value="1"/>
</dbReference>
<feature type="domain" description="NAD-dependent epimerase/dehydratase" evidence="1">
    <location>
        <begin position="3"/>
        <end position="223"/>
    </location>
</feature>
<evidence type="ECO:0000259" key="1">
    <source>
        <dbReference type="Pfam" id="PF01370"/>
    </source>
</evidence>
<evidence type="ECO:0000313" key="3">
    <source>
        <dbReference type="Proteomes" id="UP000425960"/>
    </source>
</evidence>
<proteinExistence type="predicted"/>
<dbReference type="InterPro" id="IPR001509">
    <property type="entry name" value="Epimerase_deHydtase"/>
</dbReference>